<protein>
    <submittedName>
        <fullName evidence="1">Putative orfan</fullName>
    </submittedName>
</protein>
<dbReference type="GeneID" id="80518869"/>
<name>A0A6N1P360_9VIRU</name>
<evidence type="ECO:0000313" key="1">
    <source>
        <dbReference type="EMBL" id="QKU35441.1"/>
    </source>
</evidence>
<organism evidence="1">
    <name type="scientific">Tupanvirus soda lake</name>
    <dbReference type="NCBI Taxonomy" id="2126985"/>
    <lineage>
        <taxon>Viruses</taxon>
        <taxon>Varidnaviria</taxon>
        <taxon>Bamfordvirae</taxon>
        <taxon>Nucleocytoviricota</taxon>
        <taxon>Megaviricetes</taxon>
        <taxon>Imitervirales</taxon>
        <taxon>Mimiviridae</taxon>
        <taxon>Megamimivirinae</taxon>
        <taxon>Tupanvirus</taxon>
        <taxon>Tupanvirus salinum</taxon>
    </lineage>
</organism>
<proteinExistence type="predicted"/>
<reference evidence="1" key="2">
    <citation type="journal article" date="2018" name="Nat. Commun.">
        <title>Tailed giant Tupanvirus possesses the most complete translational apparatus of the known virosphere.</title>
        <authorList>
            <person name="Abrahao J."/>
            <person name="Silva L."/>
            <person name="Silva L.S."/>
            <person name="Khalil J.Y.B."/>
            <person name="Rodrigues R."/>
            <person name="Arantes T."/>
            <person name="Assis F."/>
            <person name="Boratto P."/>
            <person name="Andrade M."/>
            <person name="Kroon E.G."/>
            <person name="Ribeiro B."/>
            <person name="Bergier I."/>
            <person name="Seligmann H."/>
            <person name="Ghigo E."/>
            <person name="Colson P."/>
            <person name="Levasseur A."/>
            <person name="Kroemer G."/>
            <person name="Raoult D."/>
            <person name="La Scola B."/>
        </authorList>
    </citation>
    <scope>NUCLEOTIDE SEQUENCE [LARGE SCALE GENOMIC DNA]</scope>
    <source>
        <strain evidence="1">Soda lake</strain>
    </source>
</reference>
<dbReference type="KEGG" id="vg:80518869"/>
<reference evidence="1" key="1">
    <citation type="submission" date="2017-01" db="EMBL/GenBank/DDBJ databases">
        <authorList>
            <person name="Assis F.L."/>
            <person name="Abrahao J.S."/>
            <person name="Silva L."/>
            <person name="Khalil J.B."/>
            <person name="Rodrigues R."/>
            <person name="Silva L.S."/>
            <person name="Arantes T."/>
            <person name="Boratto P."/>
            <person name="Andrade M."/>
            <person name="Kroon E.G."/>
            <person name="Ribeiro B."/>
            <person name="Bergier I."/>
            <person name="Seligmann H."/>
            <person name="Ghigo E."/>
            <person name="Colson P."/>
            <person name="Levasseur A."/>
            <person name="Raoult D."/>
            <person name="Scola B.L."/>
        </authorList>
    </citation>
    <scope>NUCLEOTIDE SEQUENCE</scope>
    <source>
        <strain evidence="1">Soda lake</strain>
    </source>
</reference>
<dbReference type="RefSeq" id="YP_010782105.1">
    <property type="nucleotide sequence ID" value="NC_075039.1"/>
</dbReference>
<dbReference type="EMBL" id="KY523104">
    <property type="protein sequence ID" value="QKU35441.1"/>
    <property type="molecule type" value="Genomic_DNA"/>
</dbReference>
<sequence length="114" mass="13723">MDYYHKYKKYKNKYLQQKGAARTVQQQYEDKLSILTERARKEIISIQFVNEILDFFKLSVQKSYDPEGMHILEDLLMSKFISDIADKKIVEPNIHQISVLIKKLNDQEYLKWYA</sequence>
<accession>A0A6N1P360</accession>